<dbReference type="EMBL" id="GAMC01003302">
    <property type="protein sequence ID" value="JAC03254.1"/>
    <property type="molecule type" value="mRNA"/>
</dbReference>
<dbReference type="EMBL" id="GAMC01003303">
    <property type="protein sequence ID" value="JAC03253.1"/>
    <property type="molecule type" value="mRNA"/>
</dbReference>
<reference evidence="3" key="2">
    <citation type="journal article" date="2014" name="BMC Genomics">
        <title>A genomic perspective to assessing quality of mass-reared SIT flies used in Mediterranean fruit fly (Ceratitis capitata) eradication in California.</title>
        <authorList>
            <person name="Calla B."/>
            <person name="Hall B."/>
            <person name="Hou S."/>
            <person name="Geib S.M."/>
        </authorList>
    </citation>
    <scope>NUCLEOTIDE SEQUENCE</scope>
</reference>
<dbReference type="EMBL" id="CAJHJT010000001">
    <property type="protein sequence ID" value="CAD6992583.1"/>
    <property type="molecule type" value="Genomic_DNA"/>
</dbReference>
<dbReference type="GO" id="GO:0005615">
    <property type="term" value="C:extracellular space"/>
    <property type="evidence" value="ECO:0007669"/>
    <property type="project" value="TreeGrafter"/>
</dbReference>
<dbReference type="InterPro" id="IPR004245">
    <property type="entry name" value="DUF229"/>
</dbReference>
<dbReference type="PANTHER" id="PTHR10974">
    <property type="entry name" value="FI08016P-RELATED"/>
    <property type="match status" value="1"/>
</dbReference>
<keyword evidence="1" id="KW-0472">Membrane</keyword>
<evidence type="ECO:0000313" key="2">
    <source>
        <dbReference type="EMBL" id="CAD6992583.1"/>
    </source>
</evidence>
<dbReference type="FunFam" id="3.40.720.10:FF:000017">
    <property type="entry name" value="Predicted protein"/>
    <property type="match status" value="1"/>
</dbReference>
<name>W8BVL8_CERCA</name>
<organism evidence="3">
    <name type="scientific">Ceratitis capitata</name>
    <name type="common">Mediterranean fruit fly</name>
    <name type="synonym">Tephritis capitata</name>
    <dbReference type="NCBI Taxonomy" id="7213"/>
    <lineage>
        <taxon>Eukaryota</taxon>
        <taxon>Metazoa</taxon>
        <taxon>Ecdysozoa</taxon>
        <taxon>Arthropoda</taxon>
        <taxon>Hexapoda</taxon>
        <taxon>Insecta</taxon>
        <taxon>Pterygota</taxon>
        <taxon>Neoptera</taxon>
        <taxon>Endopterygota</taxon>
        <taxon>Diptera</taxon>
        <taxon>Brachycera</taxon>
        <taxon>Muscomorpha</taxon>
        <taxon>Tephritoidea</taxon>
        <taxon>Tephritidae</taxon>
        <taxon>Ceratitis</taxon>
        <taxon>Ceratitis</taxon>
    </lineage>
</organism>
<dbReference type="AlphaFoldDB" id="W8BVL8"/>
<dbReference type="Pfam" id="PF02995">
    <property type="entry name" value="DUF229"/>
    <property type="match status" value="1"/>
</dbReference>
<feature type="transmembrane region" description="Helical" evidence="1">
    <location>
        <begin position="20"/>
        <end position="45"/>
    </location>
</feature>
<dbReference type="OrthoDB" id="413313at2759"/>
<dbReference type="InterPro" id="IPR017850">
    <property type="entry name" value="Alkaline_phosphatase_core_sf"/>
</dbReference>
<dbReference type="Proteomes" id="UP000606786">
    <property type="component" value="Unassembled WGS sequence"/>
</dbReference>
<dbReference type="CDD" id="cd16021">
    <property type="entry name" value="ALP_like"/>
    <property type="match status" value="1"/>
</dbReference>
<accession>W8BVL8</accession>
<keyword evidence="1" id="KW-0812">Transmembrane</keyword>
<evidence type="ECO:0000256" key="1">
    <source>
        <dbReference type="SAM" id="Phobius"/>
    </source>
</evidence>
<dbReference type="Gene3D" id="3.40.720.10">
    <property type="entry name" value="Alkaline Phosphatase, subunit A"/>
    <property type="match status" value="1"/>
</dbReference>
<sequence>MSRLNYQPISDKRSHKRKNLISIGIANPIQIITTCAIILLIRILYSLDARNFYDTSNDISTIYYFLLTSECRTPYVDPFSTAAFKLFNPGKLTYENCANDIPLIQSVYLNQARKYVLHMNMSAMAGISNVSNTNIENIHCCYREIRRPVGVVTNEDRYIISPCVNFPQDFMVPQHIDFMITECYLNNNKTSLIQKDAFSFVQQKNNTNNNDNAPKSNSTFGRRKPNILLLGIDSVSRINIRRTMPQTFKYMQMNNWFELQGYNKIADNTFPNLMALLSSYNLSTAEDKCRAETVGGLNRPECNFIWNKFKENGYKTAYAEDSIGLSTFNYGRKGFLQQPTDYYIRPMLLAISSKMAKKRLRGGVTCIGRKHQAEYIYDFALQFANSITTEPFFGLFWTNSFSHEYFDLPLTMDVKILEYLKHMKSNGILDSSIVIFFSDHGMRWGPLLQLNSGFFEERLPMMFISIPAWFQYEYPEFVKSLKLNRYRLTSPYDIYATMGHVIELGNPQKQFLYANDTIKGLSIFREIPENRTCYDAEIPEHWCACSPYETISSSDSTARSIVFMVIDEINRYLFGKNISDKCSQLFLDKLKEVQSKIYNPPNQTTYRLTFDAKPKRASFQATAIYYKISNTIKTVVEDISRLDSYVPTSGCLKLKEARKYCICKDKDGIK</sequence>
<evidence type="ECO:0000313" key="4">
    <source>
        <dbReference type="Proteomes" id="UP000606786"/>
    </source>
</evidence>
<keyword evidence="1" id="KW-1133">Transmembrane helix</keyword>
<proteinExistence type="evidence at transcript level"/>
<keyword evidence="4" id="KW-1185">Reference proteome</keyword>
<dbReference type="PANTHER" id="PTHR10974:SF9">
    <property type="entry name" value="DUF229 DOMAIN CONTAINING PROTEIN-RELATED"/>
    <property type="match status" value="1"/>
</dbReference>
<dbReference type="SUPFAM" id="SSF53649">
    <property type="entry name" value="Alkaline phosphatase-like"/>
    <property type="match status" value="1"/>
</dbReference>
<evidence type="ECO:0000313" key="3">
    <source>
        <dbReference type="EMBL" id="JAC03253.1"/>
    </source>
</evidence>
<reference evidence="3" key="1">
    <citation type="submission" date="2013-07" db="EMBL/GenBank/DDBJ databases">
        <authorList>
            <person name="Geib S."/>
        </authorList>
    </citation>
    <scope>NUCLEOTIDE SEQUENCE</scope>
</reference>
<reference evidence="2" key="3">
    <citation type="submission" date="2020-11" db="EMBL/GenBank/DDBJ databases">
        <authorList>
            <person name="Whitehead M."/>
        </authorList>
    </citation>
    <scope>NUCLEOTIDE SEQUENCE</scope>
    <source>
        <strain evidence="2">EGII</strain>
    </source>
</reference>
<gene>
    <name evidence="2" type="ORF">CCAP1982_LOCUS1431</name>
</gene>
<protein>
    <submittedName>
        <fullName evidence="2">(Mediterranean fruit fly) hypothetical protein</fullName>
    </submittedName>
</protein>